<keyword evidence="4" id="KW-1185">Reference proteome</keyword>
<dbReference type="AlphaFoldDB" id="A0AAD7N6P4"/>
<feature type="region of interest" description="Disordered" evidence="2">
    <location>
        <begin position="1"/>
        <end position="23"/>
    </location>
</feature>
<feature type="coiled-coil region" evidence="1">
    <location>
        <begin position="232"/>
        <end position="259"/>
    </location>
</feature>
<evidence type="ECO:0000313" key="4">
    <source>
        <dbReference type="Proteomes" id="UP001215280"/>
    </source>
</evidence>
<sequence length="262" mass="29879">MVRDVADLDATEDGFEPSRSRIEQRPAARKARLGFVEEQMHESSAFQLRAMIAMQDRLIQITQATIHAAEINEKHEATDRCLRVFNDIIFDTSRPRSGGGRVLDTDRKRKLKNYGLGYITQLLDPPSSLPSHKFPLPHNIEKMRTWALDILTREQQELCRSLLIQFKAGRNAQQHPAPDTETALEMTREAAGVHFALLEATLRSNPKRIKLQHEPADVNLELFSPPGTYVPVAQQRTALELDKRRKEEMEQQLAKVEALLTL</sequence>
<evidence type="ECO:0000256" key="1">
    <source>
        <dbReference type="SAM" id="Coils"/>
    </source>
</evidence>
<organism evidence="3 4">
    <name type="scientific">Mycena maculata</name>
    <dbReference type="NCBI Taxonomy" id="230809"/>
    <lineage>
        <taxon>Eukaryota</taxon>
        <taxon>Fungi</taxon>
        <taxon>Dikarya</taxon>
        <taxon>Basidiomycota</taxon>
        <taxon>Agaricomycotina</taxon>
        <taxon>Agaricomycetes</taxon>
        <taxon>Agaricomycetidae</taxon>
        <taxon>Agaricales</taxon>
        <taxon>Marasmiineae</taxon>
        <taxon>Mycenaceae</taxon>
        <taxon>Mycena</taxon>
    </lineage>
</organism>
<evidence type="ECO:0000256" key="2">
    <source>
        <dbReference type="SAM" id="MobiDB-lite"/>
    </source>
</evidence>
<gene>
    <name evidence="3" type="ORF">DFH07DRAFT_830997</name>
</gene>
<name>A0AAD7N6P4_9AGAR</name>
<dbReference type="EMBL" id="JARJLG010000093">
    <property type="protein sequence ID" value="KAJ7747690.1"/>
    <property type="molecule type" value="Genomic_DNA"/>
</dbReference>
<protein>
    <submittedName>
        <fullName evidence="3">Uncharacterized protein</fullName>
    </submittedName>
</protein>
<comment type="caution">
    <text evidence="3">The sequence shown here is derived from an EMBL/GenBank/DDBJ whole genome shotgun (WGS) entry which is preliminary data.</text>
</comment>
<reference evidence="3" key="1">
    <citation type="submission" date="2023-03" db="EMBL/GenBank/DDBJ databases">
        <title>Massive genome expansion in bonnet fungi (Mycena s.s.) driven by repeated elements and novel gene families across ecological guilds.</title>
        <authorList>
            <consortium name="Lawrence Berkeley National Laboratory"/>
            <person name="Harder C.B."/>
            <person name="Miyauchi S."/>
            <person name="Viragh M."/>
            <person name="Kuo A."/>
            <person name="Thoen E."/>
            <person name="Andreopoulos B."/>
            <person name="Lu D."/>
            <person name="Skrede I."/>
            <person name="Drula E."/>
            <person name="Henrissat B."/>
            <person name="Morin E."/>
            <person name="Kohler A."/>
            <person name="Barry K."/>
            <person name="LaButti K."/>
            <person name="Morin E."/>
            <person name="Salamov A."/>
            <person name="Lipzen A."/>
            <person name="Mereny Z."/>
            <person name="Hegedus B."/>
            <person name="Baldrian P."/>
            <person name="Stursova M."/>
            <person name="Weitz H."/>
            <person name="Taylor A."/>
            <person name="Grigoriev I.V."/>
            <person name="Nagy L.G."/>
            <person name="Martin F."/>
            <person name="Kauserud H."/>
        </authorList>
    </citation>
    <scope>NUCLEOTIDE SEQUENCE</scope>
    <source>
        <strain evidence="3">CBHHK188m</strain>
    </source>
</reference>
<dbReference type="Proteomes" id="UP001215280">
    <property type="component" value="Unassembled WGS sequence"/>
</dbReference>
<accession>A0AAD7N6P4</accession>
<proteinExistence type="predicted"/>
<keyword evidence="1" id="KW-0175">Coiled coil</keyword>
<evidence type="ECO:0000313" key="3">
    <source>
        <dbReference type="EMBL" id="KAJ7747690.1"/>
    </source>
</evidence>